<keyword evidence="2" id="KW-1185">Reference proteome</keyword>
<dbReference type="AlphaFoldDB" id="A0AAD1S8D3"/>
<gene>
    <name evidence="1" type="ORF">PECUL_23A010286</name>
</gene>
<evidence type="ECO:0000313" key="2">
    <source>
        <dbReference type="Proteomes" id="UP001295444"/>
    </source>
</evidence>
<name>A0AAD1S8D3_PELCU</name>
<accession>A0AAD1S8D3</accession>
<reference evidence="1" key="1">
    <citation type="submission" date="2022-03" db="EMBL/GenBank/DDBJ databases">
        <authorList>
            <person name="Alioto T."/>
            <person name="Alioto T."/>
            <person name="Gomez Garrido J."/>
        </authorList>
    </citation>
    <scope>NUCLEOTIDE SEQUENCE</scope>
</reference>
<organism evidence="1 2">
    <name type="scientific">Pelobates cultripes</name>
    <name type="common">Western spadefoot toad</name>
    <dbReference type="NCBI Taxonomy" id="61616"/>
    <lineage>
        <taxon>Eukaryota</taxon>
        <taxon>Metazoa</taxon>
        <taxon>Chordata</taxon>
        <taxon>Craniata</taxon>
        <taxon>Vertebrata</taxon>
        <taxon>Euteleostomi</taxon>
        <taxon>Amphibia</taxon>
        <taxon>Batrachia</taxon>
        <taxon>Anura</taxon>
        <taxon>Pelobatoidea</taxon>
        <taxon>Pelobatidae</taxon>
        <taxon>Pelobates</taxon>
    </lineage>
</organism>
<evidence type="ECO:0000313" key="1">
    <source>
        <dbReference type="EMBL" id="CAH2293425.1"/>
    </source>
</evidence>
<sequence>MNGEFLLGFLHTSTTAWTALRTTIESQTPSFESCVKISIRHQIITTKLSEGFSPSPSPVLFLLIQPPSHHSLPPISLPYTLMLYISSYVLLGDHTSLLNSSFFPKDLDQNENPTIIYEDNLQDFHCRTYNGSKGGYTKPTIRQEQVHHYINRISCTRGASDNLQAQA</sequence>
<dbReference type="Proteomes" id="UP001295444">
    <property type="component" value="Chromosome 05"/>
</dbReference>
<protein>
    <submittedName>
        <fullName evidence="1">Uncharacterized protein</fullName>
    </submittedName>
</protein>
<dbReference type="EMBL" id="OW240916">
    <property type="protein sequence ID" value="CAH2293425.1"/>
    <property type="molecule type" value="Genomic_DNA"/>
</dbReference>
<proteinExistence type="predicted"/>